<comment type="subcellular location">
    <subcellularLocation>
        <location evidence="1">Membrane</location>
    </subcellularLocation>
</comment>
<accession>A0A8D0CIY1</accession>
<dbReference type="InterPro" id="IPR050671">
    <property type="entry name" value="CD300_family_receptors"/>
</dbReference>
<dbReference type="GO" id="GO:0005886">
    <property type="term" value="C:plasma membrane"/>
    <property type="evidence" value="ECO:0007669"/>
    <property type="project" value="TreeGrafter"/>
</dbReference>
<sequence>METHIAPVLFLFLIFLIVLPGIHSIKTFDHLSVQSGGSATIPCHYEEKYKNHIKYWCKGLLFAICSTVVRSDSSESEGDVSIADDPDQLVFSVTMRNLQRWDTNRYWCAVEIGGITVKDDHASIFLTVHTGEKFTTTQQTGLTFSSTLVMQSSTTIKGNSNTLR</sequence>
<dbReference type="AlphaFoldDB" id="A0A8D0CIY1"/>
<evidence type="ECO:0000256" key="3">
    <source>
        <dbReference type="ARBA" id="ARBA00023136"/>
    </source>
</evidence>
<dbReference type="SUPFAM" id="SSF48726">
    <property type="entry name" value="Immunoglobulin"/>
    <property type="match status" value="1"/>
</dbReference>
<reference evidence="6 7" key="1">
    <citation type="submission" date="2019-04" db="EMBL/GenBank/DDBJ databases">
        <authorList>
            <consortium name="Wellcome Sanger Institute Data Sharing"/>
        </authorList>
    </citation>
    <scope>NUCLEOTIDE SEQUENCE [LARGE SCALE GENOMIC DNA]</scope>
</reference>
<dbReference type="InterPro" id="IPR003599">
    <property type="entry name" value="Ig_sub"/>
</dbReference>
<dbReference type="Proteomes" id="UP000694397">
    <property type="component" value="Chromosome 9"/>
</dbReference>
<keyword evidence="3" id="KW-0472">Membrane</keyword>
<dbReference type="InterPro" id="IPR036179">
    <property type="entry name" value="Ig-like_dom_sf"/>
</dbReference>
<dbReference type="GeneTree" id="ENSGT00950000182977"/>
<dbReference type="InterPro" id="IPR013783">
    <property type="entry name" value="Ig-like_fold"/>
</dbReference>
<dbReference type="Pfam" id="PF07686">
    <property type="entry name" value="V-set"/>
    <property type="match status" value="1"/>
</dbReference>
<evidence type="ECO:0000313" key="7">
    <source>
        <dbReference type="Proteomes" id="UP000694397"/>
    </source>
</evidence>
<dbReference type="CDD" id="cd05716">
    <property type="entry name" value="IgV_pIgR_like"/>
    <property type="match status" value="1"/>
</dbReference>
<dbReference type="SMART" id="SM00409">
    <property type="entry name" value="IG"/>
    <property type="match status" value="1"/>
</dbReference>
<keyword evidence="7" id="KW-1185">Reference proteome</keyword>
<proteinExistence type="predicted"/>
<keyword evidence="2" id="KW-0812">Transmembrane</keyword>
<protein>
    <recommendedName>
        <fullName evidence="5">Ig-like domain-containing protein</fullName>
    </recommendedName>
</protein>
<dbReference type="InterPro" id="IPR013106">
    <property type="entry name" value="Ig_V-set"/>
</dbReference>
<name>A0A8D0CIY1_SCLFO</name>
<evidence type="ECO:0000256" key="2">
    <source>
        <dbReference type="ARBA" id="ARBA00022692"/>
    </source>
</evidence>
<keyword evidence="4" id="KW-0732">Signal</keyword>
<dbReference type="PANTHER" id="PTHR11860:SF87">
    <property type="entry name" value="CMRF35-LIKE MOLECULE 8"/>
    <property type="match status" value="1"/>
</dbReference>
<dbReference type="OrthoDB" id="8920197at2759"/>
<dbReference type="GO" id="GO:0004888">
    <property type="term" value="F:transmembrane signaling receptor activity"/>
    <property type="evidence" value="ECO:0007669"/>
    <property type="project" value="TreeGrafter"/>
</dbReference>
<feature type="domain" description="Ig-like" evidence="5">
    <location>
        <begin position="20"/>
        <end position="125"/>
    </location>
</feature>
<feature type="chain" id="PRO_5034806764" description="Ig-like domain-containing protein" evidence="4">
    <location>
        <begin position="25"/>
        <end position="164"/>
    </location>
</feature>
<evidence type="ECO:0000256" key="1">
    <source>
        <dbReference type="ARBA" id="ARBA00004370"/>
    </source>
</evidence>
<evidence type="ECO:0000256" key="4">
    <source>
        <dbReference type="SAM" id="SignalP"/>
    </source>
</evidence>
<dbReference type="PANTHER" id="PTHR11860">
    <property type="entry name" value="POLYMERIC-IMMUNOGLOBULIN RECEPTOR"/>
    <property type="match status" value="1"/>
</dbReference>
<reference evidence="6" key="2">
    <citation type="submission" date="2025-08" db="UniProtKB">
        <authorList>
            <consortium name="Ensembl"/>
        </authorList>
    </citation>
    <scope>IDENTIFICATION</scope>
</reference>
<organism evidence="6 7">
    <name type="scientific">Scleropages formosus</name>
    <name type="common">Asian bonytongue</name>
    <name type="synonym">Osteoglossum formosum</name>
    <dbReference type="NCBI Taxonomy" id="113540"/>
    <lineage>
        <taxon>Eukaryota</taxon>
        <taxon>Metazoa</taxon>
        <taxon>Chordata</taxon>
        <taxon>Craniata</taxon>
        <taxon>Vertebrata</taxon>
        <taxon>Euteleostomi</taxon>
        <taxon>Actinopterygii</taxon>
        <taxon>Neopterygii</taxon>
        <taxon>Teleostei</taxon>
        <taxon>Osteoglossocephala</taxon>
        <taxon>Osteoglossomorpha</taxon>
        <taxon>Osteoglossiformes</taxon>
        <taxon>Osteoglossidae</taxon>
        <taxon>Scleropages</taxon>
    </lineage>
</organism>
<dbReference type="InterPro" id="IPR007110">
    <property type="entry name" value="Ig-like_dom"/>
</dbReference>
<evidence type="ECO:0000313" key="6">
    <source>
        <dbReference type="Ensembl" id="ENSSFOP00015070006.1"/>
    </source>
</evidence>
<dbReference type="PROSITE" id="PS50835">
    <property type="entry name" value="IG_LIKE"/>
    <property type="match status" value="1"/>
</dbReference>
<dbReference type="Ensembl" id="ENSSFOT00015051446.1">
    <property type="protein sequence ID" value="ENSSFOP00015070006.1"/>
    <property type="gene ID" value="ENSSFOG00015028808.1"/>
</dbReference>
<evidence type="ECO:0000259" key="5">
    <source>
        <dbReference type="PROSITE" id="PS50835"/>
    </source>
</evidence>
<dbReference type="Gene3D" id="2.60.40.10">
    <property type="entry name" value="Immunoglobulins"/>
    <property type="match status" value="1"/>
</dbReference>
<reference evidence="6" key="3">
    <citation type="submission" date="2025-09" db="UniProtKB">
        <authorList>
            <consortium name="Ensembl"/>
        </authorList>
    </citation>
    <scope>IDENTIFICATION</scope>
</reference>
<feature type="signal peptide" evidence="4">
    <location>
        <begin position="1"/>
        <end position="24"/>
    </location>
</feature>